<dbReference type="SUPFAM" id="SSF55961">
    <property type="entry name" value="Bet v1-like"/>
    <property type="match status" value="1"/>
</dbReference>
<dbReference type="Gene3D" id="3.30.530.20">
    <property type="match status" value="1"/>
</dbReference>
<proteinExistence type="inferred from homology"/>
<dbReference type="STRING" id="87626.PTD2_01186"/>
<gene>
    <name evidence="3" type="ORF">PTD2_01186</name>
</gene>
<dbReference type="InterPro" id="IPR013538">
    <property type="entry name" value="ASHA1/2-like_C"/>
</dbReference>
<dbReference type="Proteomes" id="UP000006201">
    <property type="component" value="Unassembled WGS sequence"/>
</dbReference>
<evidence type="ECO:0000256" key="1">
    <source>
        <dbReference type="ARBA" id="ARBA00006817"/>
    </source>
</evidence>
<dbReference type="eggNOG" id="COG3832">
    <property type="taxonomic scope" value="Bacteria"/>
</dbReference>
<dbReference type="AlphaFoldDB" id="A4C3K8"/>
<name>A4C3K8_9GAMM</name>
<comment type="caution">
    <text evidence="3">The sequence shown here is derived from an EMBL/GenBank/DDBJ whole genome shotgun (WGS) entry which is preliminary data.</text>
</comment>
<dbReference type="CDD" id="cd08895">
    <property type="entry name" value="SRPBCC_CalC_Aha1-like_2"/>
    <property type="match status" value="1"/>
</dbReference>
<dbReference type="EMBL" id="AAOH01000001">
    <property type="protein sequence ID" value="EAR30140.1"/>
    <property type="molecule type" value="Genomic_DNA"/>
</dbReference>
<dbReference type="Pfam" id="PF08327">
    <property type="entry name" value="AHSA1"/>
    <property type="match status" value="1"/>
</dbReference>
<dbReference type="OrthoDB" id="9786557at2"/>
<feature type="domain" description="Activator of Hsp90 ATPase homologue 1/2-like C-terminal" evidence="2">
    <location>
        <begin position="13"/>
        <end position="142"/>
    </location>
</feature>
<protein>
    <recommendedName>
        <fullName evidence="2">Activator of Hsp90 ATPase homologue 1/2-like C-terminal domain-containing protein</fullName>
    </recommendedName>
</protein>
<evidence type="ECO:0000313" key="4">
    <source>
        <dbReference type="Proteomes" id="UP000006201"/>
    </source>
</evidence>
<dbReference type="RefSeq" id="WP_009836441.1">
    <property type="nucleotide sequence ID" value="NZ_AAOH01000001.1"/>
</dbReference>
<evidence type="ECO:0000313" key="3">
    <source>
        <dbReference type="EMBL" id="EAR30140.1"/>
    </source>
</evidence>
<accession>A4C3K8</accession>
<comment type="similarity">
    <text evidence="1">Belongs to the AHA1 family.</text>
</comment>
<keyword evidence="4" id="KW-1185">Reference proteome</keyword>
<evidence type="ECO:0000259" key="2">
    <source>
        <dbReference type="Pfam" id="PF08327"/>
    </source>
</evidence>
<organism evidence="3 4">
    <name type="scientific">Pseudoalteromonas tunicata D2</name>
    <dbReference type="NCBI Taxonomy" id="87626"/>
    <lineage>
        <taxon>Bacteria</taxon>
        <taxon>Pseudomonadati</taxon>
        <taxon>Pseudomonadota</taxon>
        <taxon>Gammaproteobacteria</taxon>
        <taxon>Alteromonadales</taxon>
        <taxon>Pseudoalteromonadaceae</taxon>
        <taxon>Pseudoalteromonas</taxon>
    </lineage>
</organism>
<dbReference type="HOGENOM" id="CLU_108923_8_0_6"/>
<sequence>MPTSTIELHRVLRAPANRVYRAFIEGTALCKWLPPNGFTCSVDHINAIEGGTFALTFHNFATGEAHSFGGTYLELIANQRIRYTDQFDDPNLSGEILVTISLKELMCGTDIKIVQAGIPEIILPEACYLGWQESLQLLALLVETSVKN</sequence>
<reference evidence="3 4" key="1">
    <citation type="submission" date="2006-02" db="EMBL/GenBank/DDBJ databases">
        <authorList>
            <person name="Moran M.A."/>
            <person name="Kjelleberg S."/>
            <person name="Egan S."/>
            <person name="Saunders N."/>
            <person name="Thomas T."/>
            <person name="Ferriera S."/>
            <person name="Johnson J."/>
            <person name="Kravitz S."/>
            <person name="Halpern A."/>
            <person name="Remington K."/>
            <person name="Beeson K."/>
            <person name="Tran B."/>
            <person name="Rogers Y.-H."/>
            <person name="Friedman R."/>
            <person name="Venter J.C."/>
        </authorList>
    </citation>
    <scope>NUCLEOTIDE SEQUENCE [LARGE SCALE GENOMIC DNA]</scope>
    <source>
        <strain evidence="3 4">D2</strain>
    </source>
</reference>
<dbReference type="InterPro" id="IPR023393">
    <property type="entry name" value="START-like_dom_sf"/>
</dbReference>